<protein>
    <recommendedName>
        <fullName evidence="3">Protein phosphatase 1 regulatory subunit 36</fullName>
    </recommendedName>
</protein>
<name>A0AAN7PLJ3_9COLE</name>
<dbReference type="Proteomes" id="UP001353858">
    <property type="component" value="Unassembled WGS sequence"/>
</dbReference>
<dbReference type="InterPro" id="IPR026142">
    <property type="entry name" value="Pro_pase_1_reg_su_36"/>
</dbReference>
<organism evidence="1 2">
    <name type="scientific">Aquatica leii</name>
    <dbReference type="NCBI Taxonomy" id="1421715"/>
    <lineage>
        <taxon>Eukaryota</taxon>
        <taxon>Metazoa</taxon>
        <taxon>Ecdysozoa</taxon>
        <taxon>Arthropoda</taxon>
        <taxon>Hexapoda</taxon>
        <taxon>Insecta</taxon>
        <taxon>Pterygota</taxon>
        <taxon>Neoptera</taxon>
        <taxon>Endopterygota</taxon>
        <taxon>Coleoptera</taxon>
        <taxon>Polyphaga</taxon>
        <taxon>Elateriformia</taxon>
        <taxon>Elateroidea</taxon>
        <taxon>Lampyridae</taxon>
        <taxon>Luciolinae</taxon>
        <taxon>Aquatica</taxon>
    </lineage>
</organism>
<reference evidence="2" key="1">
    <citation type="submission" date="2023-01" db="EMBL/GenBank/DDBJ databases">
        <title>Key to firefly adult light organ development and bioluminescence: homeobox transcription factors regulate luciferase expression and transportation to peroxisome.</title>
        <authorList>
            <person name="Fu X."/>
        </authorList>
    </citation>
    <scope>NUCLEOTIDE SEQUENCE [LARGE SCALE GENOMIC DNA]</scope>
</reference>
<gene>
    <name evidence="1" type="ORF">RN001_006840</name>
</gene>
<dbReference type="GO" id="GO:0019902">
    <property type="term" value="F:phosphatase binding"/>
    <property type="evidence" value="ECO:0007669"/>
    <property type="project" value="InterPro"/>
</dbReference>
<dbReference type="Pfam" id="PF14895">
    <property type="entry name" value="PPPI_inhib"/>
    <property type="match status" value="1"/>
</dbReference>
<dbReference type="PANTHER" id="PTHR21055:SF3">
    <property type="entry name" value="PROTEIN PHOSPHATASE 1 REGULATORY SUBUNIT 36"/>
    <property type="match status" value="1"/>
</dbReference>
<evidence type="ECO:0008006" key="3">
    <source>
        <dbReference type="Google" id="ProtNLM"/>
    </source>
</evidence>
<proteinExistence type="predicted"/>
<comment type="caution">
    <text evidence="1">The sequence shown here is derived from an EMBL/GenBank/DDBJ whole genome shotgun (WGS) entry which is preliminary data.</text>
</comment>
<dbReference type="EMBL" id="JARPUR010000002">
    <property type="protein sequence ID" value="KAK4883521.1"/>
    <property type="molecule type" value="Genomic_DNA"/>
</dbReference>
<dbReference type="AlphaFoldDB" id="A0AAN7PLJ3"/>
<accession>A0AAN7PLJ3</accession>
<sequence length="453" mass="52954">MESGRPGNFRNGYWMWDEVTNGLLFVSRDISPRMPSQTNISAIISGAVKKPTKEMRFRETVDHLDQARFRRHHQRRCKPNEPDVITIQDIKDIAIYLANPKNLSLDFIKYFHTPTMDRFLRSLIVYFQFYIQVWEIVLSRREEAKHKLYQPCTTIVENGIRDDLADLRVVVSREYSSILVGAEDARKYHHMLSNKNNVSLSDKDRKMFETLICMCARVVWIALQRKNFNLIEREMNKMLRTDLFNSVAHREQIGAKVRVDPGESRILWGQSNTYEKKLLHRSLIAKEMVLGKHDYRLLLIGLKQFQPVDERMKYLEIAFSAPEELLLRNRVLVGMLGLPRGDYDAMLMNLTQSAKKRLTAKPRILPEFKIPPPVIHSDNKMAKEFPKQPSKFKETQQKIKSRSKQLKMWRRVLEKGTENRDMSLDLTGTQSQALLSSRSSISMATKRSVQLQE</sequence>
<keyword evidence="2" id="KW-1185">Reference proteome</keyword>
<evidence type="ECO:0000313" key="2">
    <source>
        <dbReference type="Proteomes" id="UP001353858"/>
    </source>
</evidence>
<evidence type="ECO:0000313" key="1">
    <source>
        <dbReference type="EMBL" id="KAK4883521.1"/>
    </source>
</evidence>
<dbReference type="PANTHER" id="PTHR21055">
    <property type="entry name" value="PROTEIN PHOSPHATASE 1 REGULATORY SUBUNIT 36"/>
    <property type="match status" value="1"/>
</dbReference>